<keyword evidence="2" id="KW-1185">Reference proteome</keyword>
<reference evidence="3" key="1">
    <citation type="submission" date="2016-06" db="UniProtKB">
        <authorList>
            <consortium name="WormBaseParasite"/>
        </authorList>
    </citation>
    <scope>IDENTIFICATION</scope>
</reference>
<proteinExistence type="predicted"/>
<reference evidence="1 2" key="2">
    <citation type="submission" date="2018-11" db="EMBL/GenBank/DDBJ databases">
        <authorList>
            <consortium name="Pathogen Informatics"/>
        </authorList>
    </citation>
    <scope>NUCLEOTIDE SEQUENCE [LARGE SCALE GENOMIC DNA]</scope>
    <source>
        <strain evidence="1 2">Egypt</strain>
    </source>
</reference>
<dbReference type="OrthoDB" id="10065625at2759"/>
<dbReference type="WBParaSite" id="ECPE_0000222501-mRNA-1">
    <property type="protein sequence ID" value="ECPE_0000222501-mRNA-1"/>
    <property type="gene ID" value="ECPE_0000222501"/>
</dbReference>
<dbReference type="AlphaFoldDB" id="A0A183A5J0"/>
<organism evidence="3">
    <name type="scientific">Echinostoma caproni</name>
    <dbReference type="NCBI Taxonomy" id="27848"/>
    <lineage>
        <taxon>Eukaryota</taxon>
        <taxon>Metazoa</taxon>
        <taxon>Spiralia</taxon>
        <taxon>Lophotrochozoa</taxon>
        <taxon>Platyhelminthes</taxon>
        <taxon>Trematoda</taxon>
        <taxon>Digenea</taxon>
        <taxon>Plagiorchiida</taxon>
        <taxon>Echinostomata</taxon>
        <taxon>Echinostomatoidea</taxon>
        <taxon>Echinostomatidae</taxon>
        <taxon>Echinostoma</taxon>
    </lineage>
</organism>
<gene>
    <name evidence="1" type="ORF">ECPE_LOCUS2225</name>
</gene>
<evidence type="ECO:0000313" key="3">
    <source>
        <dbReference type="WBParaSite" id="ECPE_0000222501-mRNA-1"/>
    </source>
</evidence>
<sequence length="76" mass="8648">MMADPNSQDTIVGHFNVHQDEWLKGSSDTTFMRREAEAFAVVNNLNQLVDLPTRVADRIGDRAHTLDLILKSIFTY</sequence>
<evidence type="ECO:0000313" key="2">
    <source>
        <dbReference type="Proteomes" id="UP000272942"/>
    </source>
</evidence>
<accession>A0A183A5J0</accession>
<evidence type="ECO:0000313" key="1">
    <source>
        <dbReference type="EMBL" id="VDP65804.1"/>
    </source>
</evidence>
<dbReference type="EMBL" id="UZAN01039480">
    <property type="protein sequence ID" value="VDP65804.1"/>
    <property type="molecule type" value="Genomic_DNA"/>
</dbReference>
<name>A0A183A5J0_9TREM</name>
<protein>
    <submittedName>
        <fullName evidence="3">Endo/exonuclease/phosphatase domain-containing protein</fullName>
    </submittedName>
</protein>
<dbReference type="Proteomes" id="UP000272942">
    <property type="component" value="Unassembled WGS sequence"/>
</dbReference>